<keyword evidence="5 9" id="KW-0653">Protein transport</keyword>
<comment type="caution">
    <text evidence="11">The sequence shown here is derived from an EMBL/GenBank/DDBJ whole genome shotgun (WGS) entry which is preliminary data.</text>
</comment>
<dbReference type="GO" id="GO:0005793">
    <property type="term" value="C:endoplasmic reticulum-Golgi intermediate compartment"/>
    <property type="evidence" value="ECO:0007669"/>
    <property type="project" value="UniProtKB-UniRule"/>
</dbReference>
<dbReference type="PANTHER" id="PTHR14083">
    <property type="entry name" value="YIP1 INTERACTING FACTOR HOMOLOG YIF1 PROTEIN"/>
    <property type="match status" value="1"/>
</dbReference>
<dbReference type="GO" id="GO:0000139">
    <property type="term" value="C:Golgi membrane"/>
    <property type="evidence" value="ECO:0007669"/>
    <property type="project" value="UniProtKB-SubCell"/>
</dbReference>
<dbReference type="PANTHER" id="PTHR14083:SF0">
    <property type="entry name" value="YIP1D-INTERACTING FACTOR 1, ISOFORM C"/>
    <property type="match status" value="1"/>
</dbReference>
<evidence type="ECO:0000256" key="5">
    <source>
        <dbReference type="ARBA" id="ARBA00022927"/>
    </source>
</evidence>
<dbReference type="GO" id="GO:0005789">
    <property type="term" value="C:endoplasmic reticulum membrane"/>
    <property type="evidence" value="ECO:0007669"/>
    <property type="project" value="UniProtKB-SubCell"/>
</dbReference>
<feature type="transmembrane region" description="Helical" evidence="9">
    <location>
        <begin position="274"/>
        <end position="292"/>
    </location>
</feature>
<comment type="similarity">
    <text evidence="1 9">Belongs to the YIF1 family.</text>
</comment>
<dbReference type="GO" id="GO:0030134">
    <property type="term" value="C:COPII-coated ER to Golgi transport vesicle"/>
    <property type="evidence" value="ECO:0007669"/>
    <property type="project" value="TreeGrafter"/>
</dbReference>
<dbReference type="InterPro" id="IPR005578">
    <property type="entry name" value="Yif1_fam"/>
</dbReference>
<comment type="function">
    <text evidence="9">Has a role in transport between endoplasmic reticulum and Golgi.</text>
</comment>
<evidence type="ECO:0000256" key="6">
    <source>
        <dbReference type="ARBA" id="ARBA00022989"/>
    </source>
</evidence>
<dbReference type="Proteomes" id="UP000242877">
    <property type="component" value="Unassembled WGS sequence"/>
</dbReference>
<evidence type="ECO:0000256" key="10">
    <source>
        <dbReference type="SAM" id="MobiDB-lite"/>
    </source>
</evidence>
<protein>
    <recommendedName>
        <fullName evidence="9">Protein YIF1</fullName>
    </recommendedName>
</protein>
<gene>
    <name evidence="11" type="ORF">AAP_06009</name>
</gene>
<evidence type="ECO:0000256" key="7">
    <source>
        <dbReference type="ARBA" id="ARBA00023034"/>
    </source>
</evidence>
<dbReference type="GO" id="GO:0015031">
    <property type="term" value="P:protein transport"/>
    <property type="evidence" value="ECO:0007669"/>
    <property type="project" value="UniProtKB-KW"/>
</dbReference>
<keyword evidence="7 9" id="KW-0333">Golgi apparatus</keyword>
<comment type="subcellular location">
    <subcellularLocation>
        <location evidence="9">Endoplasmic reticulum membrane</location>
        <topology evidence="9">Multi-pass membrane protein</topology>
    </subcellularLocation>
    <subcellularLocation>
        <location evidence="9">Golgi apparatus membrane</location>
        <topology evidence="9">Multi-pass membrane protein</topology>
    </subcellularLocation>
</comment>
<proteinExistence type="inferred from homology"/>
<sequence length="359" mass="39517">MHRQPFAGTPPVPAQSPPLHHPIPQHVSTVPMMRSPPPPMPANQQQAGGAAGFGNPYQPAPAQGGSGTYAPAFAGFMSDPTAHMGFQVGKSAITAGHEYMEQNLNRYVSIPALKHYFNVSNRYVLDKLALVLFPWRHKPWSRQQTRLSSVATAANGQISQQQYTSIYLPPRDDLNSPDMYIPVMSIVTYILLSAVLAGVRGNFHPELLGSITTSALAVVIFEIVVLKIVMYLLSISNDSQLLDLLAYSGYKFVGAIVVLALSEIFSPGRGTGGWVGWSAFTYTWLANAFFLLRSLRYVILPDASADRTGTMNSVARSHRNRRTQFLFVYAYIFQFFFMWLLSREDPVATTVVNKVAGSA</sequence>
<dbReference type="OrthoDB" id="337750at2759"/>
<feature type="transmembrane region" description="Helical" evidence="9">
    <location>
        <begin position="211"/>
        <end position="232"/>
    </location>
</feature>
<feature type="transmembrane region" description="Helical" evidence="9">
    <location>
        <begin position="179"/>
        <end position="199"/>
    </location>
</feature>
<feature type="transmembrane region" description="Helical" evidence="9">
    <location>
        <begin position="244"/>
        <end position="262"/>
    </location>
</feature>
<keyword evidence="4 9" id="KW-0256">Endoplasmic reticulum</keyword>
<evidence type="ECO:0000256" key="2">
    <source>
        <dbReference type="ARBA" id="ARBA00022448"/>
    </source>
</evidence>
<evidence type="ECO:0000256" key="8">
    <source>
        <dbReference type="ARBA" id="ARBA00023136"/>
    </source>
</evidence>
<keyword evidence="3 9" id="KW-0812">Transmembrane</keyword>
<evidence type="ECO:0000313" key="12">
    <source>
        <dbReference type="Proteomes" id="UP000242877"/>
    </source>
</evidence>
<dbReference type="EMBL" id="AZGZ01000041">
    <property type="protein sequence ID" value="KZZ86974.1"/>
    <property type="molecule type" value="Genomic_DNA"/>
</dbReference>
<evidence type="ECO:0000256" key="9">
    <source>
        <dbReference type="RuleBase" id="RU368073"/>
    </source>
</evidence>
<accession>A0A167V317</accession>
<dbReference type="Pfam" id="PF03878">
    <property type="entry name" value="YIF1"/>
    <property type="match status" value="1"/>
</dbReference>
<name>A0A167V317_9EURO</name>
<keyword evidence="12" id="KW-1185">Reference proteome</keyword>
<evidence type="ECO:0000313" key="11">
    <source>
        <dbReference type="EMBL" id="KZZ86974.1"/>
    </source>
</evidence>
<feature type="transmembrane region" description="Helical" evidence="9">
    <location>
        <begin position="325"/>
        <end position="342"/>
    </location>
</feature>
<reference evidence="11 12" key="1">
    <citation type="journal article" date="2016" name="Genome Biol. Evol.">
        <title>Divergent and convergent evolution of fungal pathogenicity.</title>
        <authorList>
            <person name="Shang Y."/>
            <person name="Xiao G."/>
            <person name="Zheng P."/>
            <person name="Cen K."/>
            <person name="Zhan S."/>
            <person name="Wang C."/>
        </authorList>
    </citation>
    <scope>NUCLEOTIDE SEQUENCE [LARGE SCALE GENOMIC DNA]</scope>
    <source>
        <strain evidence="11 12">ARSEF 7405</strain>
    </source>
</reference>
<keyword evidence="6 9" id="KW-1133">Transmembrane helix</keyword>
<organism evidence="11 12">
    <name type="scientific">Ascosphaera apis ARSEF 7405</name>
    <dbReference type="NCBI Taxonomy" id="392613"/>
    <lineage>
        <taxon>Eukaryota</taxon>
        <taxon>Fungi</taxon>
        <taxon>Dikarya</taxon>
        <taxon>Ascomycota</taxon>
        <taxon>Pezizomycotina</taxon>
        <taxon>Eurotiomycetes</taxon>
        <taxon>Eurotiomycetidae</taxon>
        <taxon>Onygenales</taxon>
        <taxon>Ascosphaeraceae</taxon>
        <taxon>Ascosphaera</taxon>
    </lineage>
</organism>
<keyword evidence="2 9" id="KW-0813">Transport</keyword>
<feature type="compositionally biased region" description="Low complexity" evidence="10">
    <location>
        <begin position="42"/>
        <end position="56"/>
    </location>
</feature>
<dbReference type="AlphaFoldDB" id="A0A167V317"/>
<dbReference type="GO" id="GO:0006888">
    <property type="term" value="P:endoplasmic reticulum to Golgi vesicle-mediated transport"/>
    <property type="evidence" value="ECO:0007669"/>
    <property type="project" value="UniProtKB-UniRule"/>
</dbReference>
<feature type="compositionally biased region" description="Pro residues" evidence="10">
    <location>
        <begin position="8"/>
        <end position="21"/>
    </location>
</feature>
<dbReference type="VEuPathDB" id="FungiDB:AAP_06009"/>
<feature type="region of interest" description="Disordered" evidence="10">
    <location>
        <begin position="1"/>
        <end position="63"/>
    </location>
</feature>
<evidence type="ECO:0000256" key="3">
    <source>
        <dbReference type="ARBA" id="ARBA00022692"/>
    </source>
</evidence>
<evidence type="ECO:0000256" key="4">
    <source>
        <dbReference type="ARBA" id="ARBA00022824"/>
    </source>
</evidence>
<keyword evidence="8 9" id="KW-0472">Membrane</keyword>
<evidence type="ECO:0000256" key="1">
    <source>
        <dbReference type="ARBA" id="ARBA00009727"/>
    </source>
</evidence>